<reference evidence="1" key="2">
    <citation type="journal article" date="2015" name="Data Brief">
        <title>Shoot transcriptome of the giant reed, Arundo donax.</title>
        <authorList>
            <person name="Barrero R.A."/>
            <person name="Guerrero F.D."/>
            <person name="Moolhuijzen P."/>
            <person name="Goolsby J.A."/>
            <person name="Tidwell J."/>
            <person name="Bellgard S.E."/>
            <person name="Bellgard M.I."/>
        </authorList>
    </citation>
    <scope>NUCLEOTIDE SEQUENCE</scope>
    <source>
        <tissue evidence="1">Shoot tissue taken approximately 20 cm above the soil surface</tissue>
    </source>
</reference>
<proteinExistence type="predicted"/>
<evidence type="ECO:0000313" key="1">
    <source>
        <dbReference type="EMBL" id="JAD58820.1"/>
    </source>
</evidence>
<protein>
    <submittedName>
        <fullName evidence="1">Uncharacterized protein</fullName>
    </submittedName>
</protein>
<reference evidence="1" key="1">
    <citation type="submission" date="2014-09" db="EMBL/GenBank/DDBJ databases">
        <authorList>
            <person name="Magalhaes I.L.F."/>
            <person name="Oliveira U."/>
            <person name="Santos F.R."/>
            <person name="Vidigal T.H.D.A."/>
            <person name="Brescovit A.D."/>
            <person name="Santos A.J."/>
        </authorList>
    </citation>
    <scope>NUCLEOTIDE SEQUENCE</scope>
    <source>
        <tissue evidence="1">Shoot tissue taken approximately 20 cm above the soil surface</tissue>
    </source>
</reference>
<name>A0A0A9BC64_ARUDO</name>
<dbReference type="EMBL" id="GBRH01239075">
    <property type="protein sequence ID" value="JAD58820.1"/>
    <property type="molecule type" value="Transcribed_RNA"/>
</dbReference>
<dbReference type="AlphaFoldDB" id="A0A0A9BC64"/>
<sequence length="48" mass="5881">MEYWNIWFEVQGCECTIHSPKRPKLTYLFVRWDGLENLYLVSLICKAW</sequence>
<organism evidence="1">
    <name type="scientific">Arundo donax</name>
    <name type="common">Giant reed</name>
    <name type="synonym">Donax arundinaceus</name>
    <dbReference type="NCBI Taxonomy" id="35708"/>
    <lineage>
        <taxon>Eukaryota</taxon>
        <taxon>Viridiplantae</taxon>
        <taxon>Streptophyta</taxon>
        <taxon>Embryophyta</taxon>
        <taxon>Tracheophyta</taxon>
        <taxon>Spermatophyta</taxon>
        <taxon>Magnoliopsida</taxon>
        <taxon>Liliopsida</taxon>
        <taxon>Poales</taxon>
        <taxon>Poaceae</taxon>
        <taxon>PACMAD clade</taxon>
        <taxon>Arundinoideae</taxon>
        <taxon>Arundineae</taxon>
        <taxon>Arundo</taxon>
    </lineage>
</organism>
<accession>A0A0A9BC64</accession>